<dbReference type="GeneID" id="54476436"/>
<feature type="compositionally biased region" description="Low complexity" evidence="1">
    <location>
        <begin position="1"/>
        <end position="15"/>
    </location>
</feature>
<reference evidence="2" key="1">
    <citation type="journal article" date="2020" name="Stud. Mycol.">
        <title>101 Dothideomycetes genomes: a test case for predicting lifestyles and emergence of pathogens.</title>
        <authorList>
            <person name="Haridas S."/>
            <person name="Albert R."/>
            <person name="Binder M."/>
            <person name="Bloem J."/>
            <person name="Labutti K."/>
            <person name="Salamov A."/>
            <person name="Andreopoulos B."/>
            <person name="Baker S."/>
            <person name="Barry K."/>
            <person name="Bills G."/>
            <person name="Bluhm B."/>
            <person name="Cannon C."/>
            <person name="Castanera R."/>
            <person name="Culley D."/>
            <person name="Daum C."/>
            <person name="Ezra D."/>
            <person name="Gonzalez J."/>
            <person name="Henrissat B."/>
            <person name="Kuo A."/>
            <person name="Liang C."/>
            <person name="Lipzen A."/>
            <person name="Lutzoni F."/>
            <person name="Magnuson J."/>
            <person name="Mondo S."/>
            <person name="Nolan M."/>
            <person name="Ohm R."/>
            <person name="Pangilinan J."/>
            <person name="Park H.-J."/>
            <person name="Ramirez L."/>
            <person name="Alfaro M."/>
            <person name="Sun H."/>
            <person name="Tritt A."/>
            <person name="Yoshinaga Y."/>
            <person name="Zwiers L.-H."/>
            <person name="Turgeon B."/>
            <person name="Goodwin S."/>
            <person name="Spatafora J."/>
            <person name="Crous P."/>
            <person name="Grigoriev I."/>
        </authorList>
    </citation>
    <scope>NUCLEOTIDE SEQUENCE</scope>
    <source>
        <strain evidence="2">CBS 113389</strain>
    </source>
</reference>
<evidence type="ECO:0000256" key="1">
    <source>
        <dbReference type="SAM" id="MobiDB-lite"/>
    </source>
</evidence>
<proteinExistence type="predicted"/>
<dbReference type="AlphaFoldDB" id="A0A6A6PVW2"/>
<dbReference type="RefSeq" id="XP_033589997.1">
    <property type="nucleotide sequence ID" value="XM_033735434.1"/>
</dbReference>
<feature type="region of interest" description="Disordered" evidence="1">
    <location>
        <begin position="1"/>
        <end position="23"/>
    </location>
</feature>
<accession>A0A6A6PVW2</accession>
<evidence type="ECO:0000313" key="2">
    <source>
        <dbReference type="EMBL" id="KAF2483427.1"/>
    </source>
</evidence>
<keyword evidence="3" id="KW-1185">Reference proteome</keyword>
<dbReference type="EMBL" id="MU001635">
    <property type="protein sequence ID" value="KAF2483427.1"/>
    <property type="molecule type" value="Genomic_DNA"/>
</dbReference>
<evidence type="ECO:0008006" key="4">
    <source>
        <dbReference type="Google" id="ProtNLM"/>
    </source>
</evidence>
<protein>
    <recommendedName>
        <fullName evidence="4">SnoaL-like domain-containing protein</fullName>
    </recommendedName>
</protein>
<sequence length="179" mass="20129">MTKPSGSSTMSFGSSATPFRAKSNQQPASIADIARHLECLSELIVGSWDESNGYRAREIMPRHCPATFQTEFISMDFGAWPHLPALEDYLKHCDNLRLVNPAWRMNAYNFSAFVDRELQTAVVWFTSGPSSQPANDEGNWNTHRESVSKLKWRRREGDGEWECYCHSVIRGGGVAVPMG</sequence>
<name>A0A6A6PVW2_9PEZI</name>
<dbReference type="OrthoDB" id="3624217at2759"/>
<evidence type="ECO:0000313" key="3">
    <source>
        <dbReference type="Proteomes" id="UP000799767"/>
    </source>
</evidence>
<dbReference type="Proteomes" id="UP000799767">
    <property type="component" value="Unassembled WGS sequence"/>
</dbReference>
<gene>
    <name evidence="2" type="ORF">BDY17DRAFT_310436</name>
</gene>
<organism evidence="2 3">
    <name type="scientific">Neohortaea acidophila</name>
    <dbReference type="NCBI Taxonomy" id="245834"/>
    <lineage>
        <taxon>Eukaryota</taxon>
        <taxon>Fungi</taxon>
        <taxon>Dikarya</taxon>
        <taxon>Ascomycota</taxon>
        <taxon>Pezizomycotina</taxon>
        <taxon>Dothideomycetes</taxon>
        <taxon>Dothideomycetidae</taxon>
        <taxon>Mycosphaerellales</taxon>
        <taxon>Teratosphaeriaceae</taxon>
        <taxon>Neohortaea</taxon>
    </lineage>
</organism>